<comment type="caution">
    <text evidence="1">The sequence shown here is derived from an EMBL/GenBank/DDBJ whole genome shotgun (WGS) entry which is preliminary data.</text>
</comment>
<dbReference type="AlphaFoldDB" id="A0A136KLI6"/>
<evidence type="ECO:0000313" key="1">
    <source>
        <dbReference type="EMBL" id="KXK10291.1"/>
    </source>
</evidence>
<protein>
    <submittedName>
        <fullName evidence="1">Uncharacterized protein</fullName>
    </submittedName>
</protein>
<sequence length="61" mass="7147">MYKYIDFQIYSNGGCLSEQNIYLGVLDTKHYRINLNKGIKHQFFTIVFMTVLKIKNAVVSK</sequence>
<dbReference type="Proteomes" id="UP000070449">
    <property type="component" value="Unassembled WGS sequence"/>
</dbReference>
<name>A0A136KLI6_9BACT</name>
<dbReference type="EMBL" id="JYPD01000005">
    <property type="protein sequence ID" value="KXK10291.1"/>
    <property type="molecule type" value="Genomic_DNA"/>
</dbReference>
<evidence type="ECO:0000313" key="2">
    <source>
        <dbReference type="Proteomes" id="UP000070449"/>
    </source>
</evidence>
<gene>
    <name evidence="1" type="ORF">UZ20_WS6002000016</name>
</gene>
<reference evidence="1 2" key="1">
    <citation type="submission" date="2015-02" db="EMBL/GenBank/DDBJ databases">
        <title>Improved understanding of the partial-nitritation anammox process through 23 genomes representing the majority of the microbial community.</title>
        <authorList>
            <person name="Speth D.R."/>
            <person name="In T Zandt M."/>
            <person name="Guerrero Cruz S."/>
            <person name="Jetten M.S."/>
            <person name="Dutilh B.E."/>
        </authorList>
    </citation>
    <scope>NUCLEOTIDE SEQUENCE [LARGE SCALE GENOMIC DNA]</scope>
    <source>
        <strain evidence="1">OLB21</strain>
    </source>
</reference>
<dbReference type="STRING" id="1617427.UZ20_WS6002000016"/>
<proteinExistence type="predicted"/>
<organism evidence="1 2">
    <name type="scientific">candidate division WS6 bacterium OLB21</name>
    <dbReference type="NCBI Taxonomy" id="1617427"/>
    <lineage>
        <taxon>Bacteria</taxon>
        <taxon>Candidatus Dojkabacteria</taxon>
    </lineage>
</organism>
<accession>A0A136KLI6</accession>